<organism evidence="1 2">
    <name type="scientific">Ixodes persulcatus</name>
    <name type="common">Taiga tick</name>
    <dbReference type="NCBI Taxonomy" id="34615"/>
    <lineage>
        <taxon>Eukaryota</taxon>
        <taxon>Metazoa</taxon>
        <taxon>Ecdysozoa</taxon>
        <taxon>Arthropoda</taxon>
        <taxon>Chelicerata</taxon>
        <taxon>Arachnida</taxon>
        <taxon>Acari</taxon>
        <taxon>Parasitiformes</taxon>
        <taxon>Ixodida</taxon>
        <taxon>Ixodoidea</taxon>
        <taxon>Ixodidae</taxon>
        <taxon>Ixodinae</taxon>
        <taxon>Ixodes</taxon>
    </lineage>
</organism>
<keyword evidence="2" id="KW-1185">Reference proteome</keyword>
<evidence type="ECO:0000313" key="1">
    <source>
        <dbReference type="EMBL" id="KAG0434120.1"/>
    </source>
</evidence>
<reference evidence="1 2" key="1">
    <citation type="journal article" date="2020" name="Cell">
        <title>Large-Scale Comparative Analyses of Tick Genomes Elucidate Their Genetic Diversity and Vector Capacities.</title>
        <authorList>
            <consortium name="Tick Genome and Microbiome Consortium (TIGMIC)"/>
            <person name="Jia N."/>
            <person name="Wang J."/>
            <person name="Shi W."/>
            <person name="Du L."/>
            <person name="Sun Y."/>
            <person name="Zhan W."/>
            <person name="Jiang J.F."/>
            <person name="Wang Q."/>
            <person name="Zhang B."/>
            <person name="Ji P."/>
            <person name="Bell-Sakyi L."/>
            <person name="Cui X.M."/>
            <person name="Yuan T.T."/>
            <person name="Jiang B.G."/>
            <person name="Yang W.F."/>
            <person name="Lam T.T."/>
            <person name="Chang Q.C."/>
            <person name="Ding S.J."/>
            <person name="Wang X.J."/>
            <person name="Zhu J.G."/>
            <person name="Ruan X.D."/>
            <person name="Zhao L."/>
            <person name="Wei J.T."/>
            <person name="Ye R.Z."/>
            <person name="Que T.C."/>
            <person name="Du C.H."/>
            <person name="Zhou Y.H."/>
            <person name="Cheng J.X."/>
            <person name="Dai P.F."/>
            <person name="Guo W.B."/>
            <person name="Han X.H."/>
            <person name="Huang E.J."/>
            <person name="Li L.F."/>
            <person name="Wei W."/>
            <person name="Gao Y.C."/>
            <person name="Liu J.Z."/>
            <person name="Shao H.Z."/>
            <person name="Wang X."/>
            <person name="Wang C.C."/>
            <person name="Yang T.C."/>
            <person name="Huo Q.B."/>
            <person name="Li W."/>
            <person name="Chen H.Y."/>
            <person name="Chen S.E."/>
            <person name="Zhou L.G."/>
            <person name="Ni X.B."/>
            <person name="Tian J.H."/>
            <person name="Sheng Y."/>
            <person name="Liu T."/>
            <person name="Pan Y.S."/>
            <person name="Xia L.Y."/>
            <person name="Li J."/>
            <person name="Zhao F."/>
            <person name="Cao W.C."/>
        </authorList>
    </citation>
    <scope>NUCLEOTIDE SEQUENCE [LARGE SCALE GENOMIC DNA]</scope>
    <source>
        <strain evidence="1">Iper-2018</strain>
    </source>
</reference>
<dbReference type="Proteomes" id="UP000805193">
    <property type="component" value="Unassembled WGS sequence"/>
</dbReference>
<feature type="non-terminal residue" evidence="1">
    <location>
        <position position="1"/>
    </location>
</feature>
<dbReference type="EMBL" id="JABSTQ010008736">
    <property type="protein sequence ID" value="KAG0434120.1"/>
    <property type="molecule type" value="Genomic_DNA"/>
</dbReference>
<evidence type="ECO:0000313" key="2">
    <source>
        <dbReference type="Proteomes" id="UP000805193"/>
    </source>
</evidence>
<protein>
    <submittedName>
        <fullName evidence="1">Uncharacterized protein</fullName>
    </submittedName>
</protein>
<gene>
    <name evidence="1" type="ORF">HPB47_019342</name>
</gene>
<proteinExistence type="predicted"/>
<name>A0AC60QIN6_IXOPE</name>
<accession>A0AC60QIN6</accession>
<comment type="caution">
    <text evidence="1">The sequence shown here is derived from an EMBL/GenBank/DDBJ whole genome shotgun (WGS) entry which is preliminary data.</text>
</comment>
<sequence length="232" mass="25880">RGRMTTHPLKKDFYSKVSRVLIESPVPDYGQSTEKKATKLFTACLSTLAKNSDHVNDVMKLMDLAGIPSPYSTGLRRQIVAAGAAARIRRTATTRAEKKSGKFPRLGGVFHGKAWITEILPVNAAKPERLLSQDYKGWVHGADTIVPDCPDWLRVFLSGSHQPLQREVPPSCTKMSLNPKEKMMKKKKEENKDLRTLATWWRRGGDELNREFGDMSACSTHAKNGASNELST</sequence>